<protein>
    <submittedName>
        <fullName evidence="1">Uncharacterized protein</fullName>
    </submittedName>
</protein>
<dbReference type="Proteomes" id="UP000214596">
    <property type="component" value="Unassembled WGS sequence"/>
</dbReference>
<gene>
    <name evidence="1" type="ORF">CA163_38790</name>
</gene>
<dbReference type="AlphaFoldDB" id="A0A227HZL1"/>
<dbReference type="EMBL" id="NIXT01005426">
    <property type="protein sequence ID" value="OXE11099.1"/>
    <property type="molecule type" value="Genomic_DNA"/>
</dbReference>
<sequence length="77" mass="8908">QNNITGELDVFTEPGIHFRMPFLSKITKYDQVITVSFGNSKGEDFYQRLDSVQVRFADTYIGQIPVTFRFKLSNDPE</sequence>
<feature type="non-terminal residue" evidence="1">
    <location>
        <position position="77"/>
    </location>
</feature>
<name>A0A227HZL1_VIBPH</name>
<accession>A0A227HZL1</accession>
<comment type="caution">
    <text evidence="1">The sequence shown here is derived from an EMBL/GenBank/DDBJ whole genome shotgun (WGS) entry which is preliminary data.</text>
</comment>
<evidence type="ECO:0000313" key="1">
    <source>
        <dbReference type="EMBL" id="OXE11099.1"/>
    </source>
</evidence>
<evidence type="ECO:0000313" key="2">
    <source>
        <dbReference type="Proteomes" id="UP000214596"/>
    </source>
</evidence>
<reference evidence="1 2" key="1">
    <citation type="journal article" date="2017" name="Appl. Environ. Microbiol.">
        <title>Parallel evolution of two clades of a major Atlantic endemic Vibrio parahaemolyticus pathogen lineage by independent acquisition of related pathogenicity islands.</title>
        <authorList>
            <person name="Xu F."/>
            <person name="Gonzalez-Escalona N."/>
            <person name="Drees K.P."/>
            <person name="Sebra R.P."/>
            <person name="Cooper V.S."/>
            <person name="Jones S.H."/>
            <person name="Whistler C.A."/>
        </authorList>
    </citation>
    <scope>NUCLEOTIDE SEQUENCE [LARGE SCALE GENOMIC DNA]</scope>
    <source>
        <strain evidence="1 2">MAVP-3</strain>
    </source>
</reference>
<feature type="non-terminal residue" evidence="1">
    <location>
        <position position="1"/>
    </location>
</feature>
<proteinExistence type="predicted"/>
<organism evidence="1 2">
    <name type="scientific">Vibrio parahaemolyticus</name>
    <dbReference type="NCBI Taxonomy" id="670"/>
    <lineage>
        <taxon>Bacteria</taxon>
        <taxon>Pseudomonadati</taxon>
        <taxon>Pseudomonadota</taxon>
        <taxon>Gammaproteobacteria</taxon>
        <taxon>Vibrionales</taxon>
        <taxon>Vibrionaceae</taxon>
        <taxon>Vibrio</taxon>
    </lineage>
</organism>